<gene>
    <name evidence="14" type="ORF">EAI_03618</name>
</gene>
<dbReference type="InParanoid" id="E2B8A5"/>
<keyword evidence="9 11" id="KW-0464">Manganese</keyword>
<keyword evidence="10" id="KW-0456">Lyase</keyword>
<evidence type="ECO:0000256" key="6">
    <source>
        <dbReference type="ARBA" id="ARBA00022759"/>
    </source>
</evidence>
<dbReference type="PANTHER" id="PTHR12439">
    <property type="entry name" value="PLACENTAL PROTEIN 11-RELATED"/>
    <property type="match status" value="1"/>
</dbReference>
<feature type="compositionally biased region" description="Polar residues" evidence="12">
    <location>
        <begin position="111"/>
        <end position="121"/>
    </location>
</feature>
<feature type="compositionally biased region" description="Low complexity" evidence="12">
    <location>
        <begin position="319"/>
        <end position="335"/>
    </location>
</feature>
<dbReference type="EMBL" id="GL446286">
    <property type="protein sequence ID" value="EFN88107.1"/>
    <property type="molecule type" value="Genomic_DNA"/>
</dbReference>
<dbReference type="SUPFAM" id="SSF142877">
    <property type="entry name" value="EndoU-like"/>
    <property type="match status" value="1"/>
</dbReference>
<evidence type="ECO:0000256" key="12">
    <source>
        <dbReference type="SAM" id="MobiDB-lite"/>
    </source>
</evidence>
<keyword evidence="4 11" id="KW-0540">Nuclease</keyword>
<dbReference type="PANTHER" id="PTHR12439:SF42">
    <property type="entry name" value="ENDORIBONUCLEASE-RELATED"/>
    <property type="match status" value="1"/>
</dbReference>
<dbReference type="GO" id="GO:0016829">
    <property type="term" value="F:lyase activity"/>
    <property type="evidence" value="ECO:0007669"/>
    <property type="project" value="UniProtKB-KW"/>
</dbReference>
<reference evidence="14 15" key="1">
    <citation type="journal article" date="2010" name="Science">
        <title>Genomic comparison of the ants Camponotus floridanus and Harpegnathos saltator.</title>
        <authorList>
            <person name="Bonasio R."/>
            <person name="Zhang G."/>
            <person name="Ye C."/>
            <person name="Mutti N.S."/>
            <person name="Fang X."/>
            <person name="Qin N."/>
            <person name="Donahue G."/>
            <person name="Yang P."/>
            <person name="Li Q."/>
            <person name="Li C."/>
            <person name="Zhang P."/>
            <person name="Huang Z."/>
            <person name="Berger S.L."/>
            <person name="Reinberg D."/>
            <person name="Wang J."/>
            <person name="Liebig J."/>
        </authorList>
    </citation>
    <scope>NUCLEOTIDE SEQUENCE [LARGE SCALE GENOMIC DNA]</scope>
    <source>
        <strain evidence="14 15">R22 G/1</strain>
    </source>
</reference>
<evidence type="ECO:0000256" key="8">
    <source>
        <dbReference type="ARBA" id="ARBA00022884"/>
    </source>
</evidence>
<dbReference type="OMA" id="SHTEITY"/>
<feature type="domain" description="EndoU" evidence="13">
    <location>
        <begin position="350"/>
        <end position="615"/>
    </location>
</feature>
<dbReference type="Pfam" id="PF09412">
    <property type="entry name" value="XendoU"/>
    <property type="match status" value="1"/>
</dbReference>
<evidence type="ECO:0000256" key="2">
    <source>
        <dbReference type="ARBA" id="ARBA00010168"/>
    </source>
</evidence>
<dbReference type="GO" id="GO:0016787">
    <property type="term" value="F:hydrolase activity"/>
    <property type="evidence" value="ECO:0007669"/>
    <property type="project" value="UniProtKB-KW"/>
</dbReference>
<comment type="similarity">
    <text evidence="2 11">Belongs to the ENDOU family.</text>
</comment>
<comment type="subunit">
    <text evidence="3 11">Monomer.</text>
</comment>
<evidence type="ECO:0000256" key="9">
    <source>
        <dbReference type="ARBA" id="ARBA00023211"/>
    </source>
</evidence>
<evidence type="ECO:0000256" key="3">
    <source>
        <dbReference type="ARBA" id="ARBA00011245"/>
    </source>
</evidence>
<evidence type="ECO:0000256" key="7">
    <source>
        <dbReference type="ARBA" id="ARBA00022801"/>
    </source>
</evidence>
<proteinExistence type="inferred from homology"/>
<evidence type="ECO:0000313" key="15">
    <source>
        <dbReference type="Proteomes" id="UP000008237"/>
    </source>
</evidence>
<keyword evidence="6 11" id="KW-0255">Endonuclease</keyword>
<evidence type="ECO:0000256" key="10">
    <source>
        <dbReference type="ARBA" id="ARBA00023239"/>
    </source>
</evidence>
<dbReference type="InterPro" id="IPR037227">
    <property type="entry name" value="EndoU-like"/>
</dbReference>
<dbReference type="InterPro" id="IPR018998">
    <property type="entry name" value="EndoU_C"/>
</dbReference>
<feature type="region of interest" description="Disordered" evidence="12">
    <location>
        <begin position="37"/>
        <end position="163"/>
    </location>
</feature>
<keyword evidence="8 11" id="KW-0694">RNA-binding</keyword>
<feature type="compositionally biased region" description="Pro residues" evidence="12">
    <location>
        <begin position="336"/>
        <end position="347"/>
    </location>
</feature>
<sequence>MGVNLVEVGVEVVVEDHHGVLEIEDLRERRSDLEHRRVVSSTPGNIGWNVPPSNNNKATSTNVKPSAPVSEHVSKTSSSNVQSGYNPSANNPPPYSPSGFQPANRGYNNPGYPSSNINNPSYPGGHAPYNQAYNPSMSHNAPPAYSPPYSGHSYGGQPYGGQPYGGQPYGGQPYGGQPFGGHSYGGFGQPAVSPSYVQPAIAQAPALTVLQPSRPGIGQLAKEALVYSSVSAGVSAAVNRLLPGGIYGRSPGSSGNGGGGSHTEVTYNNYYYNQSNPANGEAAVAATNNNGALGPNAPSPGTPAQSPPAVAETEKKTEANAPNNNAAPLNNANAPNPQPDQPSPPNYPISNDEIKKLTENLFEMDKNNAYKYITVNLQGETKEDSTADDAPLPLLDVKPEAYEIPTIKSVLALHDNYELDVKKKEEVTSEERKEESELLDKFLETDVFKAAMKFLVDKEFVPNDEYEFKDTLRRMWFSQFQRVEGEPSSSGFEAIFLAEKLDSYMIGPQNWIYYAKQEAQKNIDYRGYIKDVKLGDKGEAIKIRSSFNIPDTKHSVTTLLVGLSPELEMALYTVCFYLRPNDVCPVSLGGKEVMLVSTRFNYFGKEILIAGFIAG</sequence>
<dbReference type="Proteomes" id="UP000008237">
    <property type="component" value="Unassembled WGS sequence"/>
</dbReference>
<dbReference type="PROSITE" id="PS51959">
    <property type="entry name" value="ENDOU"/>
    <property type="match status" value="1"/>
</dbReference>
<dbReference type="InterPro" id="IPR039787">
    <property type="entry name" value="ENDOU"/>
</dbReference>
<dbReference type="GO" id="GO:0046872">
    <property type="term" value="F:metal ion binding"/>
    <property type="evidence" value="ECO:0007669"/>
    <property type="project" value="UniProtKB-UniRule"/>
</dbReference>
<feature type="compositionally biased region" description="Gly residues" evidence="12">
    <location>
        <begin position="153"/>
        <end position="163"/>
    </location>
</feature>
<evidence type="ECO:0000313" key="14">
    <source>
        <dbReference type="EMBL" id="EFN88107.1"/>
    </source>
</evidence>
<dbReference type="GO" id="GO:0003723">
    <property type="term" value="F:RNA binding"/>
    <property type="evidence" value="ECO:0007669"/>
    <property type="project" value="UniProtKB-UniRule"/>
</dbReference>
<protein>
    <submittedName>
        <fullName evidence="14">Placental protein 11</fullName>
    </submittedName>
</protein>
<dbReference type="GO" id="GO:0004521">
    <property type="term" value="F:RNA endonuclease activity"/>
    <property type="evidence" value="ECO:0007669"/>
    <property type="project" value="UniProtKB-UniRule"/>
</dbReference>
<accession>E2B8A5</accession>
<evidence type="ECO:0000256" key="1">
    <source>
        <dbReference type="ARBA" id="ARBA00001936"/>
    </source>
</evidence>
<keyword evidence="7 11" id="KW-0378">Hydrolase</keyword>
<dbReference type="AlphaFoldDB" id="E2B8A5"/>
<evidence type="ECO:0000256" key="5">
    <source>
        <dbReference type="ARBA" id="ARBA00022723"/>
    </source>
</evidence>
<evidence type="ECO:0000256" key="4">
    <source>
        <dbReference type="ARBA" id="ARBA00022722"/>
    </source>
</evidence>
<dbReference type="CDD" id="cd21159">
    <property type="entry name" value="XendoU"/>
    <property type="match status" value="1"/>
</dbReference>
<organism evidence="15">
    <name type="scientific">Harpegnathos saltator</name>
    <name type="common">Jerdon's jumping ant</name>
    <dbReference type="NCBI Taxonomy" id="610380"/>
    <lineage>
        <taxon>Eukaryota</taxon>
        <taxon>Metazoa</taxon>
        <taxon>Ecdysozoa</taxon>
        <taxon>Arthropoda</taxon>
        <taxon>Hexapoda</taxon>
        <taxon>Insecta</taxon>
        <taxon>Pterygota</taxon>
        <taxon>Neoptera</taxon>
        <taxon>Endopterygota</taxon>
        <taxon>Hymenoptera</taxon>
        <taxon>Apocrita</taxon>
        <taxon>Aculeata</taxon>
        <taxon>Formicoidea</taxon>
        <taxon>Formicidae</taxon>
        <taxon>Ponerinae</taxon>
        <taxon>Ponerini</taxon>
        <taxon>Harpegnathos</taxon>
    </lineage>
</organism>
<dbReference type="OrthoDB" id="430326at2759"/>
<keyword evidence="15" id="KW-1185">Reference proteome</keyword>
<evidence type="ECO:0000259" key="13">
    <source>
        <dbReference type="PROSITE" id="PS51959"/>
    </source>
</evidence>
<feature type="region of interest" description="Disordered" evidence="12">
    <location>
        <begin position="287"/>
        <end position="351"/>
    </location>
</feature>
<keyword evidence="5 11" id="KW-0479">Metal-binding</keyword>
<evidence type="ECO:0000256" key="11">
    <source>
        <dbReference type="RuleBase" id="RU367085"/>
    </source>
</evidence>
<comment type="cofactor">
    <cofactor evidence="1 11">
        <name>Mn(2+)</name>
        <dbReference type="ChEBI" id="CHEBI:29035"/>
    </cofactor>
</comment>
<name>E2B8A5_HARSA</name>
<feature type="compositionally biased region" description="Polar residues" evidence="12">
    <location>
        <begin position="51"/>
        <end position="64"/>
    </location>
</feature>